<keyword evidence="1" id="KW-0175">Coiled coil</keyword>
<comment type="caution">
    <text evidence="3">The sequence shown here is derived from an EMBL/GenBank/DDBJ whole genome shotgun (WGS) entry which is preliminary data.</text>
</comment>
<protein>
    <submittedName>
        <fullName evidence="3">Uncharacterized protein</fullName>
    </submittedName>
</protein>
<dbReference type="EMBL" id="MU251838">
    <property type="protein sequence ID" value="KAG9228947.1"/>
    <property type="molecule type" value="Genomic_DNA"/>
</dbReference>
<feature type="coiled-coil region" evidence="1">
    <location>
        <begin position="152"/>
        <end position="196"/>
    </location>
</feature>
<keyword evidence="4" id="KW-1185">Reference proteome</keyword>
<proteinExistence type="predicted"/>
<evidence type="ECO:0000256" key="1">
    <source>
        <dbReference type="SAM" id="Coils"/>
    </source>
</evidence>
<accession>A0A9P7Y977</accession>
<evidence type="ECO:0000313" key="4">
    <source>
        <dbReference type="Proteomes" id="UP000824998"/>
    </source>
</evidence>
<dbReference type="Proteomes" id="UP000824998">
    <property type="component" value="Unassembled WGS sequence"/>
</dbReference>
<organism evidence="3 4">
    <name type="scientific">Amylocarpus encephaloides</name>
    <dbReference type="NCBI Taxonomy" id="45428"/>
    <lineage>
        <taxon>Eukaryota</taxon>
        <taxon>Fungi</taxon>
        <taxon>Dikarya</taxon>
        <taxon>Ascomycota</taxon>
        <taxon>Pezizomycotina</taxon>
        <taxon>Leotiomycetes</taxon>
        <taxon>Helotiales</taxon>
        <taxon>Helotiales incertae sedis</taxon>
        <taxon>Amylocarpus</taxon>
    </lineage>
</organism>
<feature type="compositionally biased region" description="Polar residues" evidence="2">
    <location>
        <begin position="325"/>
        <end position="335"/>
    </location>
</feature>
<evidence type="ECO:0000313" key="3">
    <source>
        <dbReference type="EMBL" id="KAG9228947.1"/>
    </source>
</evidence>
<evidence type="ECO:0000256" key="2">
    <source>
        <dbReference type="SAM" id="MobiDB-lite"/>
    </source>
</evidence>
<sequence length="401" mass="46375">MASSEDGNAFSWPAAQDSINLRITADSLILEIETCVKSLRQDDQEQRLFEKRLSQQKCRLQAMKNSINQITAYADSIQIRGWEETSRIQGWCQSEHDERCKQQQDLLHELKNDVDILYQTFESYTIPWKMFAALDKHREKRHSLYEHGAKKINIVKDELKLSQLENEELKQRIQDYETIEQRQRELEEQFAESKTREFEAVTEISRLKNYQADIIAKSKLKDEQILQQQSRIINYRARWETLNKNFKTKCTELTTTKRESTGTIAALQGEVAALTEKGMQMRAKDGRVQAMFKEINKEFSNDEVTEQISNAGLLSSFMDLDEPTSISRPNASIGQHSRRSAMASISREMLSADQSMTPTPVTPLAPAQNTLNRGDLRPHVNPGKYFVSAHFRKKPVHMTRK</sequence>
<reference evidence="3" key="1">
    <citation type="journal article" date="2021" name="IMA Fungus">
        <title>Genomic characterization of three marine fungi, including Emericellopsis atlantica sp. nov. with signatures of a generalist lifestyle and marine biomass degradation.</title>
        <authorList>
            <person name="Hagestad O.C."/>
            <person name="Hou L."/>
            <person name="Andersen J.H."/>
            <person name="Hansen E.H."/>
            <person name="Altermark B."/>
            <person name="Li C."/>
            <person name="Kuhnert E."/>
            <person name="Cox R.J."/>
            <person name="Crous P.W."/>
            <person name="Spatafora J.W."/>
            <person name="Lail K."/>
            <person name="Amirebrahimi M."/>
            <person name="Lipzen A."/>
            <person name="Pangilinan J."/>
            <person name="Andreopoulos W."/>
            <person name="Hayes R.D."/>
            <person name="Ng V."/>
            <person name="Grigoriev I.V."/>
            <person name="Jackson S.A."/>
            <person name="Sutton T.D.S."/>
            <person name="Dobson A.D.W."/>
            <person name="Rama T."/>
        </authorList>
    </citation>
    <scope>NUCLEOTIDE SEQUENCE</scope>
    <source>
        <strain evidence="3">TRa018bII</strain>
    </source>
</reference>
<dbReference type="AlphaFoldDB" id="A0A9P7Y977"/>
<name>A0A9P7Y977_9HELO</name>
<gene>
    <name evidence="3" type="ORF">BJ875DRAFT_446414</name>
</gene>
<feature type="region of interest" description="Disordered" evidence="2">
    <location>
        <begin position="325"/>
        <end position="345"/>
    </location>
</feature>